<reference evidence="2" key="2">
    <citation type="submission" date="2025-08" db="UniProtKB">
        <authorList>
            <consortium name="Ensembl"/>
        </authorList>
    </citation>
    <scope>IDENTIFICATION</scope>
</reference>
<reference evidence="2" key="3">
    <citation type="submission" date="2025-09" db="UniProtKB">
        <authorList>
            <consortium name="Ensembl"/>
        </authorList>
    </citation>
    <scope>IDENTIFICATION</scope>
</reference>
<organism evidence="2 3">
    <name type="scientific">Chlorocebus sabaeus</name>
    <name type="common">Green monkey</name>
    <name type="synonym">Simia sabaea</name>
    <dbReference type="NCBI Taxonomy" id="60711"/>
    <lineage>
        <taxon>Eukaryota</taxon>
        <taxon>Metazoa</taxon>
        <taxon>Chordata</taxon>
        <taxon>Craniata</taxon>
        <taxon>Vertebrata</taxon>
        <taxon>Euteleostomi</taxon>
        <taxon>Mammalia</taxon>
        <taxon>Eutheria</taxon>
        <taxon>Euarchontoglires</taxon>
        <taxon>Primates</taxon>
        <taxon>Haplorrhini</taxon>
        <taxon>Catarrhini</taxon>
        <taxon>Cercopithecidae</taxon>
        <taxon>Cercopithecinae</taxon>
        <taxon>Chlorocebus</taxon>
    </lineage>
</organism>
<evidence type="ECO:0000256" key="1">
    <source>
        <dbReference type="SAM" id="MobiDB-lite"/>
    </source>
</evidence>
<dbReference type="eggNOG" id="ENOG502TEY0">
    <property type="taxonomic scope" value="Eukaryota"/>
</dbReference>
<sequence length="187" mass="19655">SCQLALEGCVQLQASDPGHSPECCCHHLPEVAHESSASTGTPSARLSLQPHSPGTWTKLPPSLCLLGPGRTRLAPEPLPGAPFCSDSCSPAPHCLRLTPGRGRGSVAPLGSPPPEGRGGCRPIQTVPAAQGMGASWKMAPAQEWQPQEWQGIPTLSRGHLPLPPPLPTLRISQLPGRRCRPHSGKEL</sequence>
<feature type="region of interest" description="Disordered" evidence="1">
    <location>
        <begin position="150"/>
        <end position="187"/>
    </location>
</feature>
<dbReference type="Bgee" id="ENSCSAG00000003126">
    <property type="expression patterns" value="Expressed in adrenal cortex and 1 other cell type or tissue"/>
</dbReference>
<reference evidence="2 3" key="1">
    <citation type="submission" date="2014-03" db="EMBL/GenBank/DDBJ databases">
        <authorList>
            <person name="Warren W."/>
            <person name="Wilson R.K."/>
        </authorList>
    </citation>
    <scope>NUCLEOTIDE SEQUENCE</scope>
</reference>
<dbReference type="Ensembl" id="ENSCSAT00000001153.1">
    <property type="protein sequence ID" value="ENSCSAP00000014917.1"/>
    <property type="gene ID" value="ENSCSAG00000003126.1"/>
</dbReference>
<keyword evidence="3" id="KW-1185">Reference proteome</keyword>
<dbReference type="AlphaFoldDB" id="A0A0D9S228"/>
<dbReference type="Proteomes" id="UP000029965">
    <property type="component" value="Chromosome 5"/>
</dbReference>
<protein>
    <submittedName>
        <fullName evidence="2">Uncharacterized protein</fullName>
    </submittedName>
</protein>
<evidence type="ECO:0000313" key="3">
    <source>
        <dbReference type="Proteomes" id="UP000029965"/>
    </source>
</evidence>
<feature type="compositionally biased region" description="Basic residues" evidence="1">
    <location>
        <begin position="177"/>
        <end position="187"/>
    </location>
</feature>
<dbReference type="EMBL" id="AQIB01129954">
    <property type="status" value="NOT_ANNOTATED_CDS"/>
    <property type="molecule type" value="Genomic_DNA"/>
</dbReference>
<accession>A0A0D9S228</accession>
<proteinExistence type="predicted"/>
<evidence type="ECO:0000313" key="2">
    <source>
        <dbReference type="Ensembl" id="ENSCSAP00000014917.1"/>
    </source>
</evidence>
<name>A0A0D9S228_CHLSB</name>